<accession>A0ACC2P147</accession>
<organism evidence="1 2">
    <name type="scientific">Eretmocerus hayati</name>
    <dbReference type="NCBI Taxonomy" id="131215"/>
    <lineage>
        <taxon>Eukaryota</taxon>
        <taxon>Metazoa</taxon>
        <taxon>Ecdysozoa</taxon>
        <taxon>Arthropoda</taxon>
        <taxon>Hexapoda</taxon>
        <taxon>Insecta</taxon>
        <taxon>Pterygota</taxon>
        <taxon>Neoptera</taxon>
        <taxon>Endopterygota</taxon>
        <taxon>Hymenoptera</taxon>
        <taxon>Apocrita</taxon>
        <taxon>Proctotrupomorpha</taxon>
        <taxon>Chalcidoidea</taxon>
        <taxon>Aphelinidae</taxon>
        <taxon>Aphelininae</taxon>
        <taxon>Eretmocerus</taxon>
    </lineage>
</organism>
<reference evidence="1" key="1">
    <citation type="submission" date="2023-04" db="EMBL/GenBank/DDBJ databases">
        <title>A chromosome-level genome assembly of the parasitoid wasp Eretmocerus hayati.</title>
        <authorList>
            <person name="Zhong Y."/>
            <person name="Liu S."/>
            <person name="Liu Y."/>
        </authorList>
    </citation>
    <scope>NUCLEOTIDE SEQUENCE</scope>
    <source>
        <strain evidence="1">ZJU_SS_LIU_2023</strain>
    </source>
</reference>
<comment type="caution">
    <text evidence="1">The sequence shown here is derived from an EMBL/GenBank/DDBJ whole genome shotgun (WGS) entry which is preliminary data.</text>
</comment>
<keyword evidence="2" id="KW-1185">Reference proteome</keyword>
<dbReference type="Proteomes" id="UP001239111">
    <property type="component" value="Chromosome 2"/>
</dbReference>
<proteinExistence type="predicted"/>
<name>A0ACC2P147_9HYME</name>
<evidence type="ECO:0000313" key="2">
    <source>
        <dbReference type="Proteomes" id="UP001239111"/>
    </source>
</evidence>
<gene>
    <name evidence="1" type="ORF">QAD02_012343</name>
</gene>
<evidence type="ECO:0000313" key="1">
    <source>
        <dbReference type="EMBL" id="KAJ8676556.1"/>
    </source>
</evidence>
<protein>
    <submittedName>
        <fullName evidence="1">Uncharacterized protein</fullName>
    </submittedName>
</protein>
<dbReference type="EMBL" id="CM056742">
    <property type="protein sequence ID" value="KAJ8676556.1"/>
    <property type="molecule type" value="Genomic_DNA"/>
</dbReference>
<sequence length="1992" mass="219174">MRKAAFSSHRFQIKYGITEEDEEDIEAAQANKDEKILPANDGDVHITMENPPEDTSEPSEDHEKTSMAPSSPSVELPMTENLLPTNGGVISMRRQTMPEISSYQLSRLDKSPQQTHQDNRKTSITNVAIFSSIGPSLAGIFPGAPTNFFLSDTDNNKVDAAVTPFGANLRRSATFSSLTDLSTLGEAGDHAKSRKWSDRLPFLKNSRHIQRDSSPTDDDADGPEIDEFDQESASKHFYHHHYHHHMLPHLHLPNFFLTAPTSNGASGGRKFSFGIRRHSQTTLHRTDSMVSLCYRTLASFVSDDNLAGLQNFLENKRVQVDDRDENGSTALILAASRGKIHFVRELINHGADVKAEDADNWTALLFAAKEGFDDVCIELLEHGAALEHRDVGGWTALMWATYKGRASTVTLLLARGADVNAHGNYHISSLLWAAGRGYTEIVKELLAHGAKVNVGDKYGTTAIIWAARKGSVEIVDALLKAGSTVDTTGMYSWTPLLVATLGNHVEVVLLLLEHKPNVNAVDKDGLTALAIACREGFHEIASALLNAGAYINIQDKSGDTNLIHAVKGGHKGVVESLLKKYADVDIPGKDRKTATYIAVEKGNVTILKVLLAANPDLEIATKDGDTPLLRAVRSRNTEMVQLLLDKKAKVSATDKKGDTVLHIAMRARSKGIVEILLRNPKNSQLLYRPNKQGETPYNIDINHPKTIIGQIFGARRLNTNEDNENMLGYDLYSSALADILSEPSLSTPITVGLYAKWGSGKSFLLNKLREEMKNFARQWLDPTFQFSSLLFLVVIHLSLLLGVTVGLICQSWTIGLASGSLLIFLTYVFLVLLWYANKWYDWYWPYNFTVALTTKLNSLRLMLQVTFCHPPGSQTHDSITVQPIKFYFTDQTRVGTTSAGENTVVQMVGSLYDSIENDFGSLPTRLYRAFRPKPVKSTASWRWRHMCCLPYVAIFEFCFCSFLVGVSVLTVYLIDLKSDKPSIDPVTSNIIMISIAGLLSVSVVANLYTWSRTLQSLIFSQRRQLRRKIAKLETLKSEGFLQTLRSEVNLMTDMIKCLDSFTGQKSRLVVIVDGLDSCEQDKVLLVLDAIQALFSDNGRPFVVILAIDPHIISKAVEVNSRRLFTESNIGGHDYLRNMVHLPFYLQNSGLRKVKIAQQTALHGHKKTDWNEAEEGVSYATTNPLHRSVSNRRLSTESSVVMNSNEKLKPPSRKGSRKLKLSESIASSIGSNLNRLGGAQDLNKMLLTDDYFSDVNPRSMRRLMNVVYVTGRLLKAFQIDFNWYHLASWINITEQWPFRTSWMILYYDTSEDNLDDSMSLKSLYDKVRPQIPVFKDVQPLLEIDRDERKLDVFLTFHRSSLLVSDMKIFLPFTINLDPYIKKKIKEEQQDEDAAQQTLYKSWNNALSGPEPWSSRGGGPPSTVGRHGRIPRSTMGATVHHHVPGAPTPHIPPNAAAMWQRSGYGWDLPQWPPMIAPPPMEPVSLTKPLSAVTTLSSDILDTKLSTQTVDGLCNLLDKIQDLNTNQIARYKDIMRENNISGRVLLHCDLTELKNVLNMSFGDWELFRMVIVSLREQELSSFSTQEEGPRSVRFIVGPDENTRKVEHTTQGNAVRVPTMVEKEKSLSRTDGPSRRDQNKQSVMEKQVTLEEQMICGALQTLNEEACEDVLDVPVSPAVAPADSLPGAGGSSGGGGGGRSRASSMSQPDTEYVLLQSNPLLHWVPVSDDGGLGGTGGYTSTTGGGGTSSTDSSSLDSLNLGHMQRSSSQRSITSRCSIVSSCSTVAGSRKSHRNSVSKPQRPGSLLPTNATPTVAPSSQPQVSSSPEDAIISIPVPVTNNSSTASKLSRLKDRLLSHGGGGGGKSGSSASSSATALEQRETTSCSDEAESTPLVSSGSSPASPRSPDSGSESLSPEQQHLHAGSPELTPESCAAPLYPSPDCIGMVVRENSSSSSSTPLASMRRGDARTQSSTSSHQSHLSRQNALHDWDNPETPV</sequence>